<evidence type="ECO:0000313" key="1">
    <source>
        <dbReference type="EMBL" id="MBI6634253.1"/>
    </source>
</evidence>
<evidence type="ECO:0000313" key="2">
    <source>
        <dbReference type="Proteomes" id="UP000607562"/>
    </source>
</evidence>
<organism evidence="1 2">
    <name type="scientific">Pseudomonas paralactis</name>
    <dbReference type="NCBI Taxonomy" id="1615673"/>
    <lineage>
        <taxon>Bacteria</taxon>
        <taxon>Pseudomonadati</taxon>
        <taxon>Pseudomonadota</taxon>
        <taxon>Gammaproteobacteria</taxon>
        <taxon>Pseudomonadales</taxon>
        <taxon>Pseudomonadaceae</taxon>
        <taxon>Pseudomonas</taxon>
    </lineage>
</organism>
<comment type="caution">
    <text evidence="1">The sequence shown here is derived from an EMBL/GenBank/DDBJ whole genome shotgun (WGS) entry which is preliminary data.</text>
</comment>
<name>A0ABS0V2X6_9PSED</name>
<reference evidence="1 2" key="1">
    <citation type="submission" date="2020-12" db="EMBL/GenBank/DDBJ databases">
        <title>Comparative genomic insights into the epidemiology and virulence of plant pathogenic Pseudomonads from Turkey.</title>
        <authorList>
            <person name="Dillon M."/>
            <person name="Ruiz-Bedoya T."/>
            <person name="Bendalovic-Torma C."/>
            <person name="Guttman K.M."/>
            <person name="Kwak H."/>
            <person name="Middleton M.A."/>
            <person name="Wang P.W."/>
            <person name="Horuz S."/>
            <person name="Aysan Y."/>
            <person name="Guttman D.S."/>
        </authorList>
    </citation>
    <scope>NUCLEOTIDE SEQUENCE [LARGE SCALE GENOMIC DNA]</scope>
    <source>
        <strain evidence="1 2">Marul_2_1</strain>
    </source>
</reference>
<proteinExistence type="predicted"/>
<dbReference type="InterPro" id="IPR027417">
    <property type="entry name" value="P-loop_NTPase"/>
</dbReference>
<accession>A0ABS0V2X6</accession>
<protein>
    <recommendedName>
        <fullName evidence="3">ATP-binding protein</fullName>
    </recommendedName>
</protein>
<dbReference type="Gene3D" id="3.40.50.300">
    <property type="entry name" value="P-loop containing nucleotide triphosphate hydrolases"/>
    <property type="match status" value="1"/>
</dbReference>
<keyword evidence="2" id="KW-1185">Reference proteome</keyword>
<dbReference type="Proteomes" id="UP000607562">
    <property type="component" value="Unassembled WGS sequence"/>
</dbReference>
<gene>
    <name evidence="1" type="ORF">YA0871_16440</name>
</gene>
<dbReference type="EMBL" id="JAEILM010000051">
    <property type="protein sequence ID" value="MBI6634253.1"/>
    <property type="molecule type" value="Genomic_DNA"/>
</dbReference>
<dbReference type="RefSeq" id="WP_198707951.1">
    <property type="nucleotide sequence ID" value="NZ_JAEILM010000051.1"/>
</dbReference>
<evidence type="ECO:0008006" key="3">
    <source>
        <dbReference type="Google" id="ProtNLM"/>
    </source>
</evidence>
<sequence>MNQGDRNVVTRVMRRFSDVEIDESAARPDDWMASAIKKFGSRREWKDLLEYRRILIISEAGAGKTFECQQQQKLLWADGEAAFFVELSQLSMNKLDDLLSPEEYARLVKWQESRTEIATFFLDSIDELSLTQGTFRQALISLAKGVQGFLHRIRVVITSRPVPIDEHLAYKYLPAYGDNILPAAMQSFSDIVIHGAALALDEASYWCRVELDSLTLKQARALIVQQHINDPDALLAAIENANADDFAKRPQDLLEICSHWRENQALGKLQEQIHESVKFKLNPTESRQEVAELSPKRAREGSARLALAALLARRLNFKYSTDASNGSNTALDVAQVLVDWTKAERDALLQRAIFGFASYGLVRFHHLSVAQFLAAERLNSLLDQGRPFRDVKRLLFSTTTAGLKIVKPSLRPVAAWLGLKNDRVFDSVLKCDPSVMLIYGDPASLSLSQKKSALHAYVHYYAAEAYRGLAIPTLQARRLADPKLHSTVSALWLQATEDKKVRYLLLDLIALARMSECTDIPMKLALDAGADDDDERIKAISTLGALSDADLSPLVQDINDTPQRWPDKLAFHLVPVVFPRFLPLSGLFPILRRLRNSRGEGPVRNLASILVTVDLSGEVLNELCNWLINRIRETATWQAPGGLNTEDASLVTSLCSLCSRLLDNGEASQETLQACVLAAQLRIIDLDKNDFPGRLRAQLSALRGEPRQTLFWADEALRAQFFSPADAKEQYDNTQKHGVLRLDYAVDFEWVITALADASMPASKREFLLQAALHLSAEQPEDQHCYDTILSSLAGNSQLVSVARNFTTPVVEQAVAPTAQLRRSKRSERANPKIHLWEAFRKRVMDDPTTAFSDEQAERTLRKLWLAGPRHTFIRFRAQWDIERVVAHLGVNARVPLEEALSRAWRTTTKASGDLVTNNSELTETLRLAALIFNASQPGWADTLTALEVQQALRLIGLRAPTLERLLPALYEKHRSVVEREANEQLSSAGSEATPLLERLGSMGVSLSTYMQSALSQWLEAQIKAADRTGVSDRLIAVANILAQSGDVQTRDELKLQAKQNIFGKEADLSMRLWGPVLFRTDPLLGVKCLEEILKDAPVANRGRGVEWFALSFADLSQRNHAPFLFASMTPQVLLDLVRLAHRHVDKKFDKSRGLSGQNDVRRQAENVRNRFLHELLKQEGAAAWEAKLELLADPVFADARERVKEIIFERAALESEGRALSMRAIQQIEASGNFAPLTREQMFMLLDDRIEDLRSMLLEDTSPRRAWSIVEDENTLRQVIARELNHAAKGAYTVDQEGVTADGKETDIRMRSTASEQQAVIELKLGDKPRSANELLSALHDQLLDKYMAAEQARSGCLLITFAGKRTWRHPHTHKELDFEGLIAFLEDAAQQINNAHSGEIQVMVRGLDLRPRLAVEGA</sequence>